<feature type="transmembrane region" description="Helical" evidence="1">
    <location>
        <begin position="72"/>
        <end position="94"/>
    </location>
</feature>
<keyword evidence="3" id="KW-1185">Reference proteome</keyword>
<feature type="transmembrane region" description="Helical" evidence="1">
    <location>
        <begin position="103"/>
        <end position="124"/>
    </location>
</feature>
<dbReference type="OrthoDB" id="8447652at2"/>
<organism evidence="2 3">
    <name type="scientific">Volucribacter psittacicida</name>
    <dbReference type="NCBI Taxonomy" id="203482"/>
    <lineage>
        <taxon>Bacteria</taxon>
        <taxon>Pseudomonadati</taxon>
        <taxon>Pseudomonadota</taxon>
        <taxon>Gammaproteobacteria</taxon>
        <taxon>Pasteurellales</taxon>
        <taxon>Pasteurellaceae</taxon>
        <taxon>Volucribacter</taxon>
    </lineage>
</organism>
<dbReference type="AlphaFoldDB" id="A0A4R1FMT1"/>
<dbReference type="InterPro" id="IPR019275">
    <property type="entry name" value="DUF2301"/>
</dbReference>
<reference evidence="2 3" key="1">
    <citation type="submission" date="2019-03" db="EMBL/GenBank/DDBJ databases">
        <title>Genomic Encyclopedia of Type Strains, Phase IV (KMG-IV): sequencing the most valuable type-strain genomes for metagenomic binning, comparative biology and taxonomic classification.</title>
        <authorList>
            <person name="Goeker M."/>
        </authorList>
    </citation>
    <scope>NUCLEOTIDE SEQUENCE [LARGE SCALE GENOMIC DNA]</scope>
    <source>
        <strain evidence="2 3">DSM 15534</strain>
    </source>
</reference>
<feature type="transmembrane region" description="Helical" evidence="1">
    <location>
        <begin position="43"/>
        <end position="60"/>
    </location>
</feature>
<evidence type="ECO:0000313" key="3">
    <source>
        <dbReference type="Proteomes" id="UP000294702"/>
    </source>
</evidence>
<proteinExistence type="predicted"/>
<dbReference type="Pfam" id="PF10063">
    <property type="entry name" value="DUF2301"/>
    <property type="match status" value="1"/>
</dbReference>
<keyword evidence="1" id="KW-0812">Transmembrane</keyword>
<sequence length="167" mass="19263">MADPHIQSPMDSWDYISVIIYRLGFVIATFAMPLLPYYPQAELAMLVAATCCASCLHIYLKKFRFILQMASWVALLSYAFGFPAIALGGAFFTLGGLCFKEHFCFRIMGLNFQPILLAIFWFSLQWHWQSIQLILSLIITALLLLLSIQKWRMPLHFDIGDKRKYQV</sequence>
<accession>A0A4R1FMT1</accession>
<gene>
    <name evidence="2" type="ORF">EV694_1895</name>
</gene>
<keyword evidence="1" id="KW-0472">Membrane</keyword>
<feature type="transmembrane region" description="Helical" evidence="1">
    <location>
        <begin position="15"/>
        <end position="36"/>
    </location>
</feature>
<keyword evidence="1" id="KW-1133">Transmembrane helix</keyword>
<dbReference type="EMBL" id="SMFT01000005">
    <property type="protein sequence ID" value="TCJ95893.1"/>
    <property type="molecule type" value="Genomic_DNA"/>
</dbReference>
<evidence type="ECO:0000313" key="2">
    <source>
        <dbReference type="EMBL" id="TCJ95893.1"/>
    </source>
</evidence>
<comment type="caution">
    <text evidence="2">The sequence shown here is derived from an EMBL/GenBank/DDBJ whole genome shotgun (WGS) entry which is preliminary data.</text>
</comment>
<evidence type="ECO:0000256" key="1">
    <source>
        <dbReference type="SAM" id="Phobius"/>
    </source>
</evidence>
<protein>
    <submittedName>
        <fullName evidence="2">Putative integral membrane protein</fullName>
    </submittedName>
</protein>
<dbReference type="RefSeq" id="WP_132691812.1">
    <property type="nucleotide sequence ID" value="NZ_SMFT01000005.1"/>
</dbReference>
<feature type="transmembrane region" description="Helical" evidence="1">
    <location>
        <begin position="130"/>
        <end position="148"/>
    </location>
</feature>
<dbReference type="Proteomes" id="UP000294702">
    <property type="component" value="Unassembled WGS sequence"/>
</dbReference>
<name>A0A4R1FMT1_9PAST</name>